<name>A0A5P2UU05_9ACTN</name>
<dbReference type="Gene3D" id="3.30.565.10">
    <property type="entry name" value="Histidine kinase-like ATPase, C-terminal domain"/>
    <property type="match status" value="1"/>
</dbReference>
<dbReference type="Pfam" id="PF02518">
    <property type="entry name" value="HATPase_c"/>
    <property type="match status" value="1"/>
</dbReference>
<dbReference type="InterPro" id="IPR036097">
    <property type="entry name" value="HisK_dim/P_sf"/>
</dbReference>
<keyword evidence="5" id="KW-0808">Transferase</keyword>
<dbReference type="Proteomes" id="UP000326831">
    <property type="component" value="Chromosome"/>
</dbReference>
<evidence type="ECO:0000256" key="4">
    <source>
        <dbReference type="ARBA" id="ARBA00022553"/>
    </source>
</evidence>
<dbReference type="AlphaFoldDB" id="A0A5P2UU05"/>
<dbReference type="InterPro" id="IPR004358">
    <property type="entry name" value="Sig_transdc_His_kin-like_C"/>
</dbReference>
<evidence type="ECO:0000256" key="2">
    <source>
        <dbReference type="ARBA" id="ARBA00004236"/>
    </source>
</evidence>
<dbReference type="PRINTS" id="PR00344">
    <property type="entry name" value="BCTRLSENSOR"/>
</dbReference>
<dbReference type="SUPFAM" id="SSF47384">
    <property type="entry name" value="Homodimeric domain of signal transducing histidine kinase"/>
    <property type="match status" value="1"/>
</dbReference>
<keyword evidence="7 13" id="KW-0418">Kinase</keyword>
<evidence type="ECO:0000259" key="12">
    <source>
        <dbReference type="PROSITE" id="PS50109"/>
    </source>
</evidence>
<keyword evidence="9" id="KW-0902">Two-component regulatory system</keyword>
<dbReference type="EMBL" id="CP023701">
    <property type="protein sequence ID" value="QEU82603.1"/>
    <property type="molecule type" value="Genomic_DNA"/>
</dbReference>
<feature type="compositionally biased region" description="Basic residues" evidence="11">
    <location>
        <begin position="416"/>
        <end position="426"/>
    </location>
</feature>
<feature type="domain" description="Histidine kinase" evidence="12">
    <location>
        <begin position="213"/>
        <end position="416"/>
    </location>
</feature>
<dbReference type="InterPro" id="IPR003594">
    <property type="entry name" value="HATPase_dom"/>
</dbReference>
<comment type="catalytic activity">
    <reaction evidence="1">
        <text>ATP + protein L-histidine = ADP + protein N-phospho-L-histidine.</text>
        <dbReference type="EC" id="2.7.13.3"/>
    </reaction>
</comment>
<comment type="subcellular location">
    <subcellularLocation>
        <location evidence="2">Cell membrane</location>
    </subcellularLocation>
</comment>
<keyword evidence="10" id="KW-0472">Membrane</keyword>
<evidence type="ECO:0000313" key="13">
    <source>
        <dbReference type="EMBL" id="QEU82603.1"/>
    </source>
</evidence>
<dbReference type="InterPro" id="IPR050428">
    <property type="entry name" value="TCS_sensor_his_kinase"/>
</dbReference>
<dbReference type="KEGG" id="ssub:CP968_00355"/>
<dbReference type="PANTHER" id="PTHR45436:SF5">
    <property type="entry name" value="SENSOR HISTIDINE KINASE TRCS"/>
    <property type="match status" value="1"/>
</dbReference>
<sequence>MRLRRLQLRLTLAYTLVTLAGVSALSWLVIRTDERSWRAAAYDEMGRRAAVGTSLIYYTDTGIQLDGLYDDEATENGPQVTVVHTAPDGTLQRIFTSRGPAAPVAETRLTALARSAMARDDTVRAEVTDARGAPAYLLGRPFHHDESGAVEGAVVVVGDPAHRVAEHDRLIAAVLTGSGLLTCLAAATGHLLSGRSLRPAWQALEAQERMLADTAHELRTPVAVMRSSVDVAGLDPRGLDPHLPRIRRATERLTDVVDNVLTRGRLQDPADTLRPVPLRLDQLVEQICEELPAGAHTLTASLEPSVATADPALVRIAVRNLLDNALRHGRTPGDPAGRAQVHVTVRGATVAVADRGPGVTAADLPELVSRFRSPGGGSGIGLSLVAEIATAHAGRLTADTRPGGGAVFRLALGPRPARRARARRARPPAAPPS</sequence>
<feature type="region of interest" description="Disordered" evidence="11">
    <location>
        <begin position="413"/>
        <end position="433"/>
    </location>
</feature>
<proteinExistence type="predicted"/>
<evidence type="ECO:0000256" key="5">
    <source>
        <dbReference type="ARBA" id="ARBA00022679"/>
    </source>
</evidence>
<evidence type="ECO:0000256" key="11">
    <source>
        <dbReference type="SAM" id="MobiDB-lite"/>
    </source>
</evidence>
<evidence type="ECO:0000256" key="3">
    <source>
        <dbReference type="ARBA" id="ARBA00012438"/>
    </source>
</evidence>
<dbReference type="PROSITE" id="PS50109">
    <property type="entry name" value="HIS_KIN"/>
    <property type="match status" value="1"/>
</dbReference>
<dbReference type="InterPro" id="IPR036890">
    <property type="entry name" value="HATPase_C_sf"/>
</dbReference>
<dbReference type="CDD" id="cd00082">
    <property type="entry name" value="HisKA"/>
    <property type="match status" value="1"/>
</dbReference>
<evidence type="ECO:0000313" key="14">
    <source>
        <dbReference type="Proteomes" id="UP000326831"/>
    </source>
</evidence>
<protein>
    <recommendedName>
        <fullName evidence="3">histidine kinase</fullName>
        <ecNumber evidence="3">2.7.13.3</ecNumber>
    </recommendedName>
</protein>
<evidence type="ECO:0000256" key="10">
    <source>
        <dbReference type="ARBA" id="ARBA00023136"/>
    </source>
</evidence>
<organism evidence="13 14">
    <name type="scientific">Streptomyces subrutilus</name>
    <dbReference type="NCBI Taxonomy" id="36818"/>
    <lineage>
        <taxon>Bacteria</taxon>
        <taxon>Bacillati</taxon>
        <taxon>Actinomycetota</taxon>
        <taxon>Actinomycetes</taxon>
        <taxon>Kitasatosporales</taxon>
        <taxon>Streptomycetaceae</taxon>
        <taxon>Streptomyces</taxon>
    </lineage>
</organism>
<dbReference type="InterPro" id="IPR005467">
    <property type="entry name" value="His_kinase_dom"/>
</dbReference>
<keyword evidence="6" id="KW-0812">Transmembrane</keyword>
<evidence type="ECO:0000256" key="9">
    <source>
        <dbReference type="ARBA" id="ARBA00023012"/>
    </source>
</evidence>
<dbReference type="GO" id="GO:0005886">
    <property type="term" value="C:plasma membrane"/>
    <property type="evidence" value="ECO:0007669"/>
    <property type="project" value="UniProtKB-SubCell"/>
</dbReference>
<keyword evidence="8" id="KW-1133">Transmembrane helix</keyword>
<dbReference type="GO" id="GO:0000155">
    <property type="term" value="F:phosphorelay sensor kinase activity"/>
    <property type="evidence" value="ECO:0007669"/>
    <property type="project" value="InterPro"/>
</dbReference>
<reference evidence="13 14" key="1">
    <citation type="submission" date="2017-09" db="EMBL/GenBank/DDBJ databases">
        <authorList>
            <person name="Lee N."/>
            <person name="Cho B.-K."/>
        </authorList>
    </citation>
    <scope>NUCLEOTIDE SEQUENCE [LARGE SCALE GENOMIC DNA]</scope>
    <source>
        <strain evidence="13 14">ATCC 27467</strain>
    </source>
</reference>
<dbReference type="OrthoDB" id="5012372at2"/>
<dbReference type="SMART" id="SM00387">
    <property type="entry name" value="HATPase_c"/>
    <property type="match status" value="1"/>
</dbReference>
<evidence type="ECO:0000256" key="6">
    <source>
        <dbReference type="ARBA" id="ARBA00022692"/>
    </source>
</evidence>
<dbReference type="SUPFAM" id="SSF55874">
    <property type="entry name" value="ATPase domain of HSP90 chaperone/DNA topoisomerase II/histidine kinase"/>
    <property type="match status" value="1"/>
</dbReference>
<dbReference type="InterPro" id="IPR003661">
    <property type="entry name" value="HisK_dim/P_dom"/>
</dbReference>
<accession>A0A5P2UU05</accession>
<gene>
    <name evidence="13" type="ORF">CP968_00355</name>
</gene>
<evidence type="ECO:0000256" key="1">
    <source>
        <dbReference type="ARBA" id="ARBA00000085"/>
    </source>
</evidence>
<dbReference type="EC" id="2.7.13.3" evidence="3"/>
<keyword evidence="4" id="KW-0597">Phosphoprotein</keyword>
<dbReference type="Gene3D" id="1.10.287.130">
    <property type="match status" value="1"/>
</dbReference>
<dbReference type="PANTHER" id="PTHR45436">
    <property type="entry name" value="SENSOR HISTIDINE KINASE YKOH"/>
    <property type="match status" value="1"/>
</dbReference>
<evidence type="ECO:0000256" key="8">
    <source>
        <dbReference type="ARBA" id="ARBA00022989"/>
    </source>
</evidence>
<dbReference type="Pfam" id="PF00512">
    <property type="entry name" value="HisKA"/>
    <property type="match status" value="1"/>
</dbReference>
<dbReference type="SMART" id="SM00388">
    <property type="entry name" value="HisKA"/>
    <property type="match status" value="1"/>
</dbReference>
<keyword evidence="14" id="KW-1185">Reference proteome</keyword>
<evidence type="ECO:0000256" key="7">
    <source>
        <dbReference type="ARBA" id="ARBA00022777"/>
    </source>
</evidence>